<comment type="caution">
    <text evidence="1">The sequence shown here is derived from an EMBL/GenBank/DDBJ whole genome shotgun (WGS) entry which is preliminary data.</text>
</comment>
<gene>
    <name evidence="1" type="ORF">GCM10010274_57080</name>
</gene>
<sequence>MAPVQLLNWRHGWHFGPPAPCVLCGITTPLRSDAKEPVHKVCAELWIAAHPGEMRFVSNAPKGGATTDHG</sequence>
<keyword evidence="2" id="KW-1185">Reference proteome</keyword>
<protein>
    <submittedName>
        <fullName evidence="1">Uncharacterized protein</fullName>
    </submittedName>
</protein>
<dbReference type="RefSeq" id="WP_229891633.1">
    <property type="nucleotide sequence ID" value="NZ_BMTP01000019.1"/>
</dbReference>
<dbReference type="EMBL" id="BMTP01000019">
    <property type="protein sequence ID" value="GGU60877.1"/>
    <property type="molecule type" value="Genomic_DNA"/>
</dbReference>
<organism evidence="1 2">
    <name type="scientific">Streptomyces lavendofoliae</name>
    <dbReference type="NCBI Taxonomy" id="67314"/>
    <lineage>
        <taxon>Bacteria</taxon>
        <taxon>Bacillati</taxon>
        <taxon>Actinomycetota</taxon>
        <taxon>Actinomycetes</taxon>
        <taxon>Kitasatosporales</taxon>
        <taxon>Streptomycetaceae</taxon>
        <taxon>Streptomyces</taxon>
    </lineage>
</organism>
<evidence type="ECO:0000313" key="2">
    <source>
        <dbReference type="Proteomes" id="UP000636661"/>
    </source>
</evidence>
<proteinExistence type="predicted"/>
<dbReference type="Proteomes" id="UP000636661">
    <property type="component" value="Unassembled WGS sequence"/>
</dbReference>
<dbReference type="AlphaFoldDB" id="A0A918M7N1"/>
<evidence type="ECO:0000313" key="1">
    <source>
        <dbReference type="EMBL" id="GGU60877.1"/>
    </source>
</evidence>
<name>A0A918M7N1_9ACTN</name>
<accession>A0A918M7N1</accession>
<reference evidence="1" key="2">
    <citation type="submission" date="2020-09" db="EMBL/GenBank/DDBJ databases">
        <authorList>
            <person name="Sun Q."/>
            <person name="Ohkuma M."/>
        </authorList>
    </citation>
    <scope>NUCLEOTIDE SEQUENCE</scope>
    <source>
        <strain evidence="1">JCM 4391</strain>
    </source>
</reference>
<reference evidence="1" key="1">
    <citation type="journal article" date="2014" name="Int. J. Syst. Evol. Microbiol.">
        <title>Complete genome sequence of Corynebacterium casei LMG S-19264T (=DSM 44701T), isolated from a smear-ripened cheese.</title>
        <authorList>
            <consortium name="US DOE Joint Genome Institute (JGI-PGF)"/>
            <person name="Walter F."/>
            <person name="Albersmeier A."/>
            <person name="Kalinowski J."/>
            <person name="Ruckert C."/>
        </authorList>
    </citation>
    <scope>NUCLEOTIDE SEQUENCE</scope>
    <source>
        <strain evidence="1">JCM 4391</strain>
    </source>
</reference>